<sequence length="195" mass="22919">MNDLVEQILELIKGKKTAIDMQVIMFQSRSTTYRKLKDEGTSISEIKNLYQDCGAFSVIRKKDDMSRRAFKEELSKFLLCDPDDVWKRFNERYHMGVIEYKKKIKKKNQLTDLEFDLLKRQILFIIRREPHTLKQLCEITNRSRSYVLAALKDLDQVLGGYGGGLGKGYFIVSSEKERLLHASWCANWKKSMQYC</sequence>
<name>A0AC61QXU7_9FIRM</name>
<protein>
    <submittedName>
        <fullName evidence="1">MarR family transcriptional regulator</fullName>
    </submittedName>
</protein>
<gene>
    <name evidence="1" type="ORF">E5357_10670</name>
</gene>
<evidence type="ECO:0000313" key="2">
    <source>
        <dbReference type="Proteomes" id="UP000307720"/>
    </source>
</evidence>
<dbReference type="EMBL" id="SRZB01000024">
    <property type="protein sequence ID" value="TGX97899.1"/>
    <property type="molecule type" value="Genomic_DNA"/>
</dbReference>
<keyword evidence="2" id="KW-1185">Reference proteome</keyword>
<evidence type="ECO:0000313" key="1">
    <source>
        <dbReference type="EMBL" id="TGX97899.1"/>
    </source>
</evidence>
<dbReference type="Proteomes" id="UP000307720">
    <property type="component" value="Unassembled WGS sequence"/>
</dbReference>
<organism evidence="1 2">
    <name type="scientific">Hominisplanchenecus murintestinalis</name>
    <dbReference type="NCBI Taxonomy" id="2941517"/>
    <lineage>
        <taxon>Bacteria</taxon>
        <taxon>Bacillati</taxon>
        <taxon>Bacillota</taxon>
        <taxon>Clostridia</taxon>
        <taxon>Lachnospirales</taxon>
        <taxon>Lachnospiraceae</taxon>
        <taxon>Hominisplanchenecus</taxon>
    </lineage>
</organism>
<proteinExistence type="predicted"/>
<comment type="caution">
    <text evidence="1">The sequence shown here is derived from an EMBL/GenBank/DDBJ whole genome shotgun (WGS) entry which is preliminary data.</text>
</comment>
<reference evidence="1" key="1">
    <citation type="submission" date="2019-04" db="EMBL/GenBank/DDBJ databases">
        <title>Microbes associate with the intestines of laboratory mice.</title>
        <authorList>
            <person name="Navarre W."/>
            <person name="Wong E."/>
            <person name="Huang K."/>
            <person name="Tropini C."/>
            <person name="Ng K."/>
            <person name="Yu B."/>
        </authorList>
    </citation>
    <scope>NUCLEOTIDE SEQUENCE</scope>
    <source>
        <strain evidence="1">NM72_1-8</strain>
    </source>
</reference>
<accession>A0AC61QXU7</accession>